<organism evidence="7 8">
    <name type="scientific">Donghicola eburneus</name>
    <dbReference type="NCBI Taxonomy" id="393278"/>
    <lineage>
        <taxon>Bacteria</taxon>
        <taxon>Pseudomonadati</taxon>
        <taxon>Pseudomonadota</taxon>
        <taxon>Alphaproteobacteria</taxon>
        <taxon>Rhodobacterales</taxon>
        <taxon>Roseobacteraceae</taxon>
        <taxon>Donghicola</taxon>
    </lineage>
</organism>
<feature type="signal peptide" evidence="5">
    <location>
        <begin position="1"/>
        <end position="20"/>
    </location>
</feature>
<keyword evidence="8" id="KW-1185">Reference proteome</keyword>
<accession>A0A1M4N4R8</accession>
<keyword evidence="2 4" id="KW-0472">Membrane</keyword>
<dbReference type="SUPFAM" id="SSF103088">
    <property type="entry name" value="OmpA-like"/>
    <property type="match status" value="1"/>
</dbReference>
<evidence type="ECO:0000256" key="3">
    <source>
        <dbReference type="ARBA" id="ARBA00023237"/>
    </source>
</evidence>
<dbReference type="EMBL" id="FMJB01000063">
    <property type="protein sequence ID" value="SCM69067.1"/>
    <property type="molecule type" value="Genomic_DNA"/>
</dbReference>
<evidence type="ECO:0000256" key="4">
    <source>
        <dbReference type="PROSITE-ProRule" id="PRU00473"/>
    </source>
</evidence>
<dbReference type="Proteomes" id="UP000184085">
    <property type="component" value="Unassembled WGS sequence"/>
</dbReference>
<evidence type="ECO:0000313" key="7">
    <source>
        <dbReference type="EMBL" id="SCM69067.1"/>
    </source>
</evidence>
<name>A0A1M4N4R8_9RHOB</name>
<keyword evidence="3" id="KW-0998">Cell outer membrane</keyword>
<dbReference type="GO" id="GO:0009279">
    <property type="term" value="C:cell outer membrane"/>
    <property type="evidence" value="ECO:0007669"/>
    <property type="project" value="UniProtKB-SubCell"/>
</dbReference>
<keyword evidence="5" id="KW-0732">Signal</keyword>
<dbReference type="PANTHER" id="PTHR30329">
    <property type="entry name" value="STATOR ELEMENT OF FLAGELLAR MOTOR COMPLEX"/>
    <property type="match status" value="1"/>
</dbReference>
<reference evidence="8" key="1">
    <citation type="submission" date="2016-09" db="EMBL/GenBank/DDBJ databases">
        <authorList>
            <person name="Wibberg D."/>
        </authorList>
    </citation>
    <scope>NUCLEOTIDE SEQUENCE [LARGE SCALE GENOMIC DNA]</scope>
</reference>
<dbReference type="InterPro" id="IPR006664">
    <property type="entry name" value="OMP_bac"/>
</dbReference>
<proteinExistence type="predicted"/>
<dbReference type="PROSITE" id="PS51123">
    <property type="entry name" value="OMPA_2"/>
    <property type="match status" value="1"/>
</dbReference>
<dbReference type="InterPro" id="IPR050330">
    <property type="entry name" value="Bact_OuterMem_StrucFunc"/>
</dbReference>
<evidence type="ECO:0000256" key="5">
    <source>
        <dbReference type="SAM" id="SignalP"/>
    </source>
</evidence>
<gene>
    <name evidence="7" type="ORF">KARMA_3300</name>
</gene>
<protein>
    <recommendedName>
        <fullName evidence="6">OmpA-like domain-containing protein</fullName>
    </recommendedName>
</protein>
<evidence type="ECO:0000259" key="6">
    <source>
        <dbReference type="PROSITE" id="PS51123"/>
    </source>
</evidence>
<dbReference type="InterPro" id="IPR036737">
    <property type="entry name" value="OmpA-like_sf"/>
</dbReference>
<dbReference type="CDD" id="cd07185">
    <property type="entry name" value="OmpA_C-like"/>
    <property type="match status" value="1"/>
</dbReference>
<dbReference type="InterPro" id="IPR006665">
    <property type="entry name" value="OmpA-like"/>
</dbReference>
<evidence type="ECO:0000256" key="1">
    <source>
        <dbReference type="ARBA" id="ARBA00004442"/>
    </source>
</evidence>
<dbReference type="PRINTS" id="PR01021">
    <property type="entry name" value="OMPADOMAIN"/>
</dbReference>
<dbReference type="PANTHER" id="PTHR30329:SF21">
    <property type="entry name" value="LIPOPROTEIN YIAD-RELATED"/>
    <property type="match status" value="1"/>
</dbReference>
<feature type="chain" id="PRO_5009906782" description="OmpA-like domain-containing protein" evidence="5">
    <location>
        <begin position="21"/>
        <end position="307"/>
    </location>
</feature>
<dbReference type="Gene3D" id="3.30.1330.60">
    <property type="entry name" value="OmpA-like domain"/>
    <property type="match status" value="1"/>
</dbReference>
<evidence type="ECO:0000256" key="2">
    <source>
        <dbReference type="ARBA" id="ARBA00023136"/>
    </source>
</evidence>
<evidence type="ECO:0000313" key="8">
    <source>
        <dbReference type="Proteomes" id="UP000184085"/>
    </source>
</evidence>
<comment type="subcellular location">
    <subcellularLocation>
        <location evidence="1">Cell outer membrane</location>
    </subcellularLocation>
</comment>
<dbReference type="RefSeq" id="WP_072708273.1">
    <property type="nucleotide sequence ID" value="NZ_FMJB01000063.1"/>
</dbReference>
<dbReference type="AlphaFoldDB" id="A0A1M4N4R8"/>
<feature type="domain" description="OmpA-like" evidence="6">
    <location>
        <begin position="191"/>
        <end position="307"/>
    </location>
</feature>
<sequence>MKRFCTSVLVGLLAAGQAAALDLAVPAGANLVFSETSDNDSYNMPIGPYNDGLVPTKPVSGRTSVQVWQVENRDLTSRSLLDMLKAQVALQGFETVYSCTTLKCGGFDFRFGTRVAPGPEMYVNLRDFRFTSAQKDSGEAISLLVSRQDSHGFIQLIHVAPTADADTETEGTAAAPAVSVSYATPVLKELVGKGHAVLSDLTFESGKSQLATADHASLKALAEYLSENPSRRILLVGHTDATGSLDGNIAVSRSRAQSVRDALVRDLGVPAAQIEAQGAGYVAPVASNETEEGRTANRRVEAVLLPE</sequence>
<dbReference type="Pfam" id="PF00691">
    <property type="entry name" value="OmpA"/>
    <property type="match status" value="1"/>
</dbReference>